<dbReference type="RefSeq" id="XP_001027259.2">
    <property type="nucleotide sequence ID" value="XM_001027259.2"/>
</dbReference>
<evidence type="ECO:0000313" key="1">
    <source>
        <dbReference type="EMBL" id="EAS07017.2"/>
    </source>
</evidence>
<keyword evidence="2" id="KW-1185">Reference proteome</keyword>
<organism evidence="1 2">
    <name type="scientific">Tetrahymena thermophila (strain SB210)</name>
    <dbReference type="NCBI Taxonomy" id="312017"/>
    <lineage>
        <taxon>Eukaryota</taxon>
        <taxon>Sar</taxon>
        <taxon>Alveolata</taxon>
        <taxon>Ciliophora</taxon>
        <taxon>Intramacronucleata</taxon>
        <taxon>Oligohymenophorea</taxon>
        <taxon>Hymenostomatida</taxon>
        <taxon>Tetrahymenina</taxon>
        <taxon>Tetrahymenidae</taxon>
        <taxon>Tetrahymena</taxon>
    </lineage>
</organism>
<accession>I7MAZ8</accession>
<protein>
    <submittedName>
        <fullName evidence="1">Uncharacterized protein</fullName>
    </submittedName>
</protein>
<dbReference type="Proteomes" id="UP000009168">
    <property type="component" value="Unassembled WGS sequence"/>
</dbReference>
<evidence type="ECO:0000313" key="2">
    <source>
        <dbReference type="Proteomes" id="UP000009168"/>
    </source>
</evidence>
<dbReference type="GeneID" id="7839199"/>
<dbReference type="KEGG" id="tet:TTHERM_00842430"/>
<gene>
    <name evidence="1" type="ORF">TTHERM_00842430</name>
</gene>
<dbReference type="AlphaFoldDB" id="I7MAZ8"/>
<name>I7MAZ8_TETTS</name>
<dbReference type="InParanoid" id="I7MAZ8"/>
<dbReference type="EMBL" id="GG662249">
    <property type="protein sequence ID" value="EAS07017.2"/>
    <property type="molecule type" value="Genomic_DNA"/>
</dbReference>
<reference evidence="2" key="1">
    <citation type="journal article" date="2006" name="PLoS Biol.">
        <title>Macronuclear genome sequence of the ciliate Tetrahymena thermophila, a model eukaryote.</title>
        <authorList>
            <person name="Eisen J.A."/>
            <person name="Coyne R.S."/>
            <person name="Wu M."/>
            <person name="Wu D."/>
            <person name="Thiagarajan M."/>
            <person name="Wortman J.R."/>
            <person name="Badger J.H."/>
            <person name="Ren Q."/>
            <person name="Amedeo P."/>
            <person name="Jones K.M."/>
            <person name="Tallon L.J."/>
            <person name="Delcher A.L."/>
            <person name="Salzberg S.L."/>
            <person name="Silva J.C."/>
            <person name="Haas B.J."/>
            <person name="Majoros W.H."/>
            <person name="Farzad M."/>
            <person name="Carlton J.M."/>
            <person name="Smith R.K. Jr."/>
            <person name="Garg J."/>
            <person name="Pearlman R.E."/>
            <person name="Karrer K.M."/>
            <person name="Sun L."/>
            <person name="Manning G."/>
            <person name="Elde N.C."/>
            <person name="Turkewitz A.P."/>
            <person name="Asai D.J."/>
            <person name="Wilkes D.E."/>
            <person name="Wang Y."/>
            <person name="Cai H."/>
            <person name="Collins K."/>
            <person name="Stewart B.A."/>
            <person name="Lee S.R."/>
            <person name="Wilamowska K."/>
            <person name="Weinberg Z."/>
            <person name="Ruzzo W.L."/>
            <person name="Wloga D."/>
            <person name="Gaertig J."/>
            <person name="Frankel J."/>
            <person name="Tsao C.-C."/>
            <person name="Gorovsky M.A."/>
            <person name="Keeling P.J."/>
            <person name="Waller R.F."/>
            <person name="Patron N.J."/>
            <person name="Cherry J.M."/>
            <person name="Stover N.A."/>
            <person name="Krieger C.J."/>
            <person name="del Toro C."/>
            <person name="Ryder H.F."/>
            <person name="Williamson S.C."/>
            <person name="Barbeau R.A."/>
            <person name="Hamilton E.P."/>
            <person name="Orias E."/>
        </authorList>
    </citation>
    <scope>NUCLEOTIDE SEQUENCE [LARGE SCALE GENOMIC DNA]</scope>
    <source>
        <strain evidence="2">SB210</strain>
    </source>
</reference>
<sequence length="130" mass="15133">MSKKLILEKIILQNVKQLIKERCALLGYVPNEIPKGTFDQNQNYQIKIAGDYTLLRETAIWRELTESSRFKELDITQVELEIILYRFIKEFCAGNEQEMKEIANRISKNKKILTNVDNSISDLASQLLLI</sequence>
<proteinExistence type="predicted"/>